<feature type="region of interest" description="Disordered" evidence="1">
    <location>
        <begin position="198"/>
        <end position="229"/>
    </location>
</feature>
<feature type="compositionally biased region" description="Pro residues" evidence="1">
    <location>
        <begin position="120"/>
        <end position="139"/>
    </location>
</feature>
<name>A0A9W7CFF6_9STRA</name>
<keyword evidence="2" id="KW-0732">Signal</keyword>
<proteinExistence type="predicted"/>
<sequence length="598" mass="63324">MKFQILASLLGCALVAATLLLLDQNTQNMPETHDSLTESHAAALRRDLLVSRDEPELQSYLHNGCAALADPDSFCQRYINPASYCKNYKTDECGRSVCHQEGGNLLPCGTSGDGADATLPPTPPPPPPPPPQPSPPALPPSTGEPEQPKPSNYRYYLRHGCAGTNWCATRNSYCKDWQLDECGRAVCHGSSHSLLDPCSDLDSSPPPPLPPPPLPDPPPSPPTNNNPLPQPLFAYIEDPINTQVFNANYNTTAVRSLSYFVIGITPNSYVSAKQTFAMLLSLKLSGWSGKVLLQPDLTTDAVCNVGGSGCSNSDYDCAVATCFETLRSVLGELFATSIDGVLLENENAASPALKACTTGGDRAACLDAFRNQPGAGNWEVWTLPDFTAYGREDYAEMERFAQFYNMYSRGAGGTWPCVKCGPSPGCELDFEAWRAQPGRGCPALAPQFGGAVCFQGAEFSVPCADACEGEPCLTKVDATSSFGGGIYDPALTDITPTAIGRYLGGIYTSGGVNRLPTAADATAVVTLPFTTASQPSLVAKLRYAADVEGLAEGMLGAFEAAAERGQGEGQPLRIAAWGAPCWLINENARSLVAPCAGV</sequence>
<organism evidence="3 4">
    <name type="scientific">Triparma laevis f. longispina</name>
    <dbReference type="NCBI Taxonomy" id="1714387"/>
    <lineage>
        <taxon>Eukaryota</taxon>
        <taxon>Sar</taxon>
        <taxon>Stramenopiles</taxon>
        <taxon>Ochrophyta</taxon>
        <taxon>Bolidophyceae</taxon>
        <taxon>Parmales</taxon>
        <taxon>Triparmaceae</taxon>
        <taxon>Triparma</taxon>
    </lineage>
</organism>
<dbReference type="Proteomes" id="UP001165122">
    <property type="component" value="Unassembled WGS sequence"/>
</dbReference>
<gene>
    <name evidence="3" type="ORF">TrLO_g7521</name>
</gene>
<accession>A0A9W7CFF6</accession>
<reference evidence="4" key="1">
    <citation type="journal article" date="2023" name="Commun. Biol.">
        <title>Genome analysis of Parmales, the sister group of diatoms, reveals the evolutionary specialization of diatoms from phago-mixotrophs to photoautotrophs.</title>
        <authorList>
            <person name="Ban H."/>
            <person name="Sato S."/>
            <person name="Yoshikawa S."/>
            <person name="Yamada K."/>
            <person name="Nakamura Y."/>
            <person name="Ichinomiya M."/>
            <person name="Sato N."/>
            <person name="Blanc-Mathieu R."/>
            <person name="Endo H."/>
            <person name="Kuwata A."/>
            <person name="Ogata H."/>
        </authorList>
    </citation>
    <scope>NUCLEOTIDE SEQUENCE [LARGE SCALE GENOMIC DNA]</scope>
    <source>
        <strain evidence="4">NIES 3700</strain>
    </source>
</reference>
<feature type="chain" id="PRO_5040947180" evidence="2">
    <location>
        <begin position="18"/>
        <end position="598"/>
    </location>
</feature>
<keyword evidence="4" id="KW-1185">Reference proteome</keyword>
<protein>
    <submittedName>
        <fullName evidence="3">Uncharacterized protein</fullName>
    </submittedName>
</protein>
<feature type="signal peptide" evidence="2">
    <location>
        <begin position="1"/>
        <end position="17"/>
    </location>
</feature>
<evidence type="ECO:0000313" key="4">
    <source>
        <dbReference type="Proteomes" id="UP001165122"/>
    </source>
</evidence>
<evidence type="ECO:0000256" key="1">
    <source>
        <dbReference type="SAM" id="MobiDB-lite"/>
    </source>
</evidence>
<feature type="region of interest" description="Disordered" evidence="1">
    <location>
        <begin position="109"/>
        <end position="151"/>
    </location>
</feature>
<evidence type="ECO:0000256" key="2">
    <source>
        <dbReference type="SAM" id="SignalP"/>
    </source>
</evidence>
<dbReference type="AlphaFoldDB" id="A0A9W7CFF6"/>
<evidence type="ECO:0000313" key="3">
    <source>
        <dbReference type="EMBL" id="GMI07317.1"/>
    </source>
</evidence>
<feature type="compositionally biased region" description="Pro residues" evidence="1">
    <location>
        <begin position="204"/>
        <end position="229"/>
    </location>
</feature>
<comment type="caution">
    <text evidence="3">The sequence shown here is derived from an EMBL/GenBank/DDBJ whole genome shotgun (WGS) entry which is preliminary data.</text>
</comment>
<dbReference type="OrthoDB" id="10288028at2759"/>
<dbReference type="EMBL" id="BRXW01000111">
    <property type="protein sequence ID" value="GMI07317.1"/>
    <property type="molecule type" value="Genomic_DNA"/>
</dbReference>
<dbReference type="PRINTS" id="PR01217">
    <property type="entry name" value="PRICHEXTENSN"/>
</dbReference>